<sequence length="125" mass="13993">MTRFVLQPQLNCLEGGDGIGHPNVGGTGHFAIQPIRSSWFVTVAYCAGVLAVAYFCYTHSPLYSESARHALDPSRAKFEYLQFPSALNEENPAHMIAVKVHNEMVSVENEYLHHMRAQKYNNPEA</sequence>
<dbReference type="EMBL" id="KQ250181">
    <property type="protein sequence ID" value="KNC70820.1"/>
    <property type="molecule type" value="Genomic_DNA"/>
</dbReference>
<feature type="non-terminal residue" evidence="1">
    <location>
        <position position="125"/>
    </location>
</feature>
<evidence type="ECO:0000313" key="1">
    <source>
        <dbReference type="EMBL" id="KNC70820.1"/>
    </source>
</evidence>
<dbReference type="GeneID" id="25917151"/>
<dbReference type="RefSeq" id="XP_014144722.1">
    <property type="nucleotide sequence ID" value="XM_014289247.1"/>
</dbReference>
<name>A0A0L0F270_9EUKA</name>
<keyword evidence="2" id="KW-1185">Reference proteome</keyword>
<organism evidence="1 2">
    <name type="scientific">Sphaeroforma arctica JP610</name>
    <dbReference type="NCBI Taxonomy" id="667725"/>
    <lineage>
        <taxon>Eukaryota</taxon>
        <taxon>Ichthyosporea</taxon>
        <taxon>Ichthyophonida</taxon>
        <taxon>Sphaeroforma</taxon>
    </lineage>
</organism>
<protein>
    <submittedName>
        <fullName evidence="1">Uncharacterized protein</fullName>
    </submittedName>
</protein>
<gene>
    <name evidence="1" type="ORF">SARC_16647</name>
</gene>
<evidence type="ECO:0000313" key="2">
    <source>
        <dbReference type="Proteomes" id="UP000054560"/>
    </source>
</evidence>
<proteinExistence type="predicted"/>
<dbReference type="Proteomes" id="UP000054560">
    <property type="component" value="Unassembled WGS sequence"/>
</dbReference>
<reference evidence="1 2" key="1">
    <citation type="submission" date="2011-02" db="EMBL/GenBank/DDBJ databases">
        <title>The Genome Sequence of Sphaeroforma arctica JP610.</title>
        <authorList>
            <consortium name="The Broad Institute Genome Sequencing Platform"/>
            <person name="Russ C."/>
            <person name="Cuomo C."/>
            <person name="Young S.K."/>
            <person name="Zeng Q."/>
            <person name="Gargeya S."/>
            <person name="Alvarado L."/>
            <person name="Berlin A."/>
            <person name="Chapman S.B."/>
            <person name="Chen Z."/>
            <person name="Freedman E."/>
            <person name="Gellesch M."/>
            <person name="Goldberg J."/>
            <person name="Griggs A."/>
            <person name="Gujja S."/>
            <person name="Heilman E."/>
            <person name="Heiman D."/>
            <person name="Howarth C."/>
            <person name="Mehta T."/>
            <person name="Neiman D."/>
            <person name="Pearson M."/>
            <person name="Roberts A."/>
            <person name="Saif S."/>
            <person name="Shea T."/>
            <person name="Shenoy N."/>
            <person name="Sisk P."/>
            <person name="Stolte C."/>
            <person name="Sykes S."/>
            <person name="White J."/>
            <person name="Yandava C."/>
            <person name="Burger G."/>
            <person name="Gray M.W."/>
            <person name="Holland P.W.H."/>
            <person name="King N."/>
            <person name="Lang F.B.F."/>
            <person name="Roger A.J."/>
            <person name="Ruiz-Trillo I."/>
            <person name="Haas B."/>
            <person name="Nusbaum C."/>
            <person name="Birren B."/>
        </authorList>
    </citation>
    <scope>NUCLEOTIDE SEQUENCE [LARGE SCALE GENOMIC DNA]</scope>
    <source>
        <strain evidence="1 2">JP610</strain>
    </source>
</reference>
<dbReference type="AlphaFoldDB" id="A0A0L0F270"/>
<accession>A0A0L0F270</accession>